<protein>
    <submittedName>
        <fullName evidence="2">Uncharacterized protein</fullName>
    </submittedName>
</protein>
<feature type="compositionally biased region" description="Low complexity" evidence="1">
    <location>
        <begin position="365"/>
        <end position="383"/>
    </location>
</feature>
<feature type="compositionally biased region" description="Pro residues" evidence="1">
    <location>
        <begin position="589"/>
        <end position="601"/>
    </location>
</feature>
<feature type="compositionally biased region" description="Low complexity" evidence="1">
    <location>
        <begin position="778"/>
        <end position="802"/>
    </location>
</feature>
<feature type="compositionally biased region" description="Polar residues" evidence="1">
    <location>
        <begin position="733"/>
        <end position="752"/>
    </location>
</feature>
<keyword evidence="3" id="KW-1185">Reference proteome</keyword>
<sequence>MGACISSSGKARQAYKVDSSLSDNSLHATGNGVHRDQASNPAALVTSTAKTPWLNSQRHRGVIPDGQESPVVLPASRPGASGGVYNSTQDTDDILGLAPTSESQADGDFLSKGAAWNGASSNPANDARADAQPLADPADDSSCTESVKQLARAQRGVRGSIATGTAWPAVGGPDGMSRGTSRKPGGAADEDSTTVWEEGEHGSGDASVGGKGSAEQERVVPLRSQADEVGMREESMDSTTGAEARAGAAGGAVGAGVVGATSIRGELRSTSSAIGTEGHRQESSPLDDAEGLPGTPQRTSPTARRLSAFDSRRLALLAAAAEGGGGGGGNSSFGCRPPGSEPSNSQPLPSRMSGGMAAAEGQQRGDSSLSSHAGSQAASAAGLSGQGGGYMRGGSWEARGMAGGGGQRLQSPESNTDMGYYGEDGRYSTPTPVHGAMPVRHSMLENPLLRQQLGEQHLNGHADAVSKPAVLDYVPTPKAQMYGRGHLLLAQPSRPSLLLPQTSRPSLLVQPSQKSRSSQQPHHHLLVDAAADPPEERCDSSRRLEYVPAKSFTRRALTTHGTTTPMAAARGGTGSGMLGISSPSRPLSPAAPPRPLPPPSPAGSTSLWPPAAAAATGSITGRPPNPFRGGGSSGSSDPVATSGGSILGAAGGPLQALQQQQQPQQQQPMDAATSFGRAYPRASSQPPYITAAPSPLRPTASSEASSDWRRRAEAAAAAASVDARPSAPASLMQPYQQQPQSPLGAGSSSRPNDTGWGGRTTPQAGQAGPSELRAGSVLSGTHSSSGLALGSSSAGVSGVAVNSGGGRAADRAARLLASLQRLEGSVAVPAR</sequence>
<feature type="region of interest" description="Disordered" evidence="1">
    <location>
        <begin position="321"/>
        <end position="425"/>
    </location>
</feature>
<evidence type="ECO:0000256" key="1">
    <source>
        <dbReference type="SAM" id="MobiDB-lite"/>
    </source>
</evidence>
<feature type="region of interest" description="Disordered" evidence="1">
    <location>
        <begin position="505"/>
        <end position="543"/>
    </location>
</feature>
<feature type="region of interest" description="Disordered" evidence="1">
    <location>
        <begin position="555"/>
        <end position="807"/>
    </location>
</feature>
<evidence type="ECO:0000313" key="3">
    <source>
        <dbReference type="Proteomes" id="UP001054857"/>
    </source>
</evidence>
<proteinExistence type="predicted"/>
<feature type="region of interest" description="Disordered" evidence="1">
    <location>
        <begin position="268"/>
        <end position="307"/>
    </location>
</feature>
<dbReference type="Proteomes" id="UP001054857">
    <property type="component" value="Unassembled WGS sequence"/>
</dbReference>
<accession>A0AAD3DUS8</accession>
<gene>
    <name evidence="2" type="ORF">Agub_g10278</name>
</gene>
<feature type="compositionally biased region" description="Gly residues" evidence="1">
    <location>
        <begin position="322"/>
        <end position="331"/>
    </location>
</feature>
<comment type="caution">
    <text evidence="2">The sequence shown here is derived from an EMBL/GenBank/DDBJ whole genome shotgun (WGS) entry which is preliminary data.</text>
</comment>
<feature type="compositionally biased region" description="Low complexity" evidence="1">
    <location>
        <begin position="652"/>
        <end position="668"/>
    </location>
</feature>
<feature type="compositionally biased region" description="Low complexity" evidence="1">
    <location>
        <begin position="555"/>
        <end position="564"/>
    </location>
</feature>
<dbReference type="AlphaFoldDB" id="A0AAD3DUS8"/>
<feature type="compositionally biased region" description="Basic and acidic residues" evidence="1">
    <location>
        <begin position="534"/>
        <end position="543"/>
    </location>
</feature>
<feature type="compositionally biased region" description="Polar residues" evidence="1">
    <location>
        <begin position="408"/>
        <end position="417"/>
    </location>
</feature>
<feature type="compositionally biased region" description="Basic and acidic residues" evidence="1">
    <location>
        <begin position="214"/>
        <end position="235"/>
    </location>
</feature>
<evidence type="ECO:0000313" key="2">
    <source>
        <dbReference type="EMBL" id="GFR48386.1"/>
    </source>
</evidence>
<feature type="compositionally biased region" description="Polar residues" evidence="1">
    <location>
        <begin position="634"/>
        <end position="644"/>
    </location>
</feature>
<feature type="compositionally biased region" description="Low complexity" evidence="1">
    <location>
        <begin position="510"/>
        <end position="520"/>
    </location>
</feature>
<feature type="compositionally biased region" description="Polar residues" evidence="1">
    <location>
        <begin position="45"/>
        <end position="56"/>
    </location>
</feature>
<name>A0AAD3DUS8_9CHLO</name>
<organism evidence="2 3">
    <name type="scientific">Astrephomene gubernaculifera</name>
    <dbReference type="NCBI Taxonomy" id="47775"/>
    <lineage>
        <taxon>Eukaryota</taxon>
        <taxon>Viridiplantae</taxon>
        <taxon>Chlorophyta</taxon>
        <taxon>core chlorophytes</taxon>
        <taxon>Chlorophyceae</taxon>
        <taxon>CS clade</taxon>
        <taxon>Chlamydomonadales</taxon>
        <taxon>Astrephomenaceae</taxon>
        <taxon>Astrephomene</taxon>
    </lineage>
</organism>
<dbReference type="EMBL" id="BMAR01000023">
    <property type="protein sequence ID" value="GFR48386.1"/>
    <property type="molecule type" value="Genomic_DNA"/>
</dbReference>
<feature type="compositionally biased region" description="Low complexity" evidence="1">
    <location>
        <begin position="714"/>
        <end position="730"/>
    </location>
</feature>
<reference evidence="2 3" key="1">
    <citation type="journal article" date="2021" name="Sci. Rep.">
        <title>Genome sequencing of the multicellular alga Astrephomene provides insights into convergent evolution of germ-soma differentiation.</title>
        <authorList>
            <person name="Yamashita S."/>
            <person name="Yamamoto K."/>
            <person name="Matsuzaki R."/>
            <person name="Suzuki S."/>
            <person name="Yamaguchi H."/>
            <person name="Hirooka S."/>
            <person name="Minakuchi Y."/>
            <person name="Miyagishima S."/>
            <person name="Kawachi M."/>
            <person name="Toyoda A."/>
            <person name="Nozaki H."/>
        </authorList>
    </citation>
    <scope>NUCLEOTIDE SEQUENCE [LARGE SCALE GENOMIC DNA]</scope>
    <source>
        <strain evidence="2 3">NIES-4017</strain>
    </source>
</reference>
<feature type="region of interest" description="Disordered" evidence="1">
    <location>
        <begin position="22"/>
        <end position="252"/>
    </location>
</feature>